<dbReference type="OrthoDB" id="9801163at2"/>
<comment type="caution">
    <text evidence="8">The sequence shown here is derived from an EMBL/GenBank/DDBJ whole genome shotgun (WGS) entry which is preliminary data.</text>
</comment>
<feature type="transmembrane region" description="Helical" evidence="6">
    <location>
        <begin position="58"/>
        <end position="79"/>
    </location>
</feature>
<keyword evidence="2 6" id="KW-0813">Transport</keyword>
<evidence type="ECO:0000256" key="3">
    <source>
        <dbReference type="ARBA" id="ARBA00022692"/>
    </source>
</evidence>
<accession>A0A163EI41</accession>
<keyword evidence="4 6" id="KW-1133">Transmembrane helix</keyword>
<reference evidence="8" key="1">
    <citation type="journal article" date="2016" name="Genome Announc.">
        <title>Draft genomes of two strains of Paenibacillus glucanolyticus with capability to degrade lignocellulose.</title>
        <authorList>
            <person name="Mathews S.L."/>
            <person name="Pawlak J."/>
            <person name="Grunden A.M."/>
        </authorList>
    </citation>
    <scope>NUCLEOTIDE SEQUENCE [LARGE SCALE GENOMIC DNA]</scope>
    <source>
        <strain evidence="8">SLM1</strain>
    </source>
</reference>
<dbReference type="InterPro" id="IPR000515">
    <property type="entry name" value="MetI-like"/>
</dbReference>
<comment type="subcellular location">
    <subcellularLocation>
        <location evidence="6">Cell membrane</location>
        <topology evidence="6">Multi-pass membrane protein</topology>
    </subcellularLocation>
    <subcellularLocation>
        <location evidence="1">Membrane</location>
        <topology evidence="1">Multi-pass membrane protein</topology>
    </subcellularLocation>
</comment>
<dbReference type="SUPFAM" id="SSF161098">
    <property type="entry name" value="MetI-like"/>
    <property type="match status" value="1"/>
</dbReference>
<name>A0A163EI41_9BACL</name>
<sequence length="218" mass="23208">MNSSSIWEQIGRQFSLRWGELLVSVGEHIQLVLISMVIAIIIGVPAGILVSRYSFLRTWIIGGASILQTIPSLALLGFMIPLLGIGMKTAIAALFLYSLLPIIRNTFTGIKDVDPSVIEAARGMGMTGTQILLRVQLPLAMSVILAGIRTATVINVGTATLAAFIGAGGLGDFIFLGITRNIDALILLGALPAAIMALLLDYLLGLLEKWTTPRGLKI</sequence>
<evidence type="ECO:0000256" key="2">
    <source>
        <dbReference type="ARBA" id="ARBA00022448"/>
    </source>
</evidence>
<dbReference type="GO" id="GO:0055085">
    <property type="term" value="P:transmembrane transport"/>
    <property type="evidence" value="ECO:0007669"/>
    <property type="project" value="InterPro"/>
</dbReference>
<keyword evidence="3 6" id="KW-0812">Transmembrane</keyword>
<feature type="transmembrane region" description="Helical" evidence="6">
    <location>
        <begin position="154"/>
        <end position="178"/>
    </location>
</feature>
<feature type="transmembrane region" description="Helical" evidence="6">
    <location>
        <begin position="85"/>
        <end position="103"/>
    </location>
</feature>
<dbReference type="AlphaFoldDB" id="A0A163EI41"/>
<evidence type="ECO:0000313" key="8">
    <source>
        <dbReference type="EMBL" id="KZS43819.1"/>
    </source>
</evidence>
<dbReference type="CDD" id="cd06261">
    <property type="entry name" value="TM_PBP2"/>
    <property type="match status" value="1"/>
</dbReference>
<dbReference type="InterPro" id="IPR051204">
    <property type="entry name" value="ABC_transp_perm/SBD"/>
</dbReference>
<dbReference type="GeneID" id="97554630"/>
<evidence type="ECO:0000256" key="5">
    <source>
        <dbReference type="ARBA" id="ARBA00023136"/>
    </source>
</evidence>
<dbReference type="PROSITE" id="PS50928">
    <property type="entry name" value="ABC_TM1"/>
    <property type="match status" value="1"/>
</dbReference>
<feature type="domain" description="ABC transmembrane type-1" evidence="7">
    <location>
        <begin position="25"/>
        <end position="204"/>
    </location>
</feature>
<feature type="transmembrane region" description="Helical" evidence="6">
    <location>
        <begin position="185"/>
        <end position="207"/>
    </location>
</feature>
<evidence type="ECO:0000256" key="4">
    <source>
        <dbReference type="ARBA" id="ARBA00022989"/>
    </source>
</evidence>
<evidence type="ECO:0000256" key="6">
    <source>
        <dbReference type="RuleBase" id="RU363032"/>
    </source>
</evidence>
<dbReference type="GO" id="GO:0005886">
    <property type="term" value="C:plasma membrane"/>
    <property type="evidence" value="ECO:0007669"/>
    <property type="project" value="UniProtKB-SubCell"/>
</dbReference>
<dbReference type="Pfam" id="PF00528">
    <property type="entry name" value="BPD_transp_1"/>
    <property type="match status" value="1"/>
</dbReference>
<proteinExistence type="inferred from homology"/>
<evidence type="ECO:0000313" key="9">
    <source>
        <dbReference type="Proteomes" id="UP000076796"/>
    </source>
</evidence>
<dbReference type="PANTHER" id="PTHR30177:SF4">
    <property type="entry name" value="OSMOPROTECTANT IMPORT PERMEASE PROTEIN OSMW"/>
    <property type="match status" value="1"/>
</dbReference>
<dbReference type="STRING" id="59843.A3958_26180"/>
<protein>
    <submittedName>
        <fullName evidence="8">Glycine/betaine ABC transporter</fullName>
    </submittedName>
</protein>
<evidence type="ECO:0000256" key="1">
    <source>
        <dbReference type="ARBA" id="ARBA00004141"/>
    </source>
</evidence>
<dbReference type="Proteomes" id="UP000076796">
    <property type="component" value="Unassembled WGS sequence"/>
</dbReference>
<dbReference type="PANTHER" id="PTHR30177">
    <property type="entry name" value="GLYCINE BETAINE/L-PROLINE TRANSPORT SYSTEM PERMEASE PROTEIN PROW"/>
    <property type="match status" value="1"/>
</dbReference>
<keyword evidence="9" id="KW-1185">Reference proteome</keyword>
<evidence type="ECO:0000259" key="7">
    <source>
        <dbReference type="PROSITE" id="PS50928"/>
    </source>
</evidence>
<dbReference type="KEGG" id="pglu:A3958_26180"/>
<keyword evidence="5 6" id="KW-0472">Membrane</keyword>
<dbReference type="FunFam" id="1.10.3720.10:FF:000001">
    <property type="entry name" value="Glycine betaine ABC transporter, permease"/>
    <property type="match status" value="1"/>
</dbReference>
<gene>
    <name evidence="8" type="ORF">AWU65_27445</name>
</gene>
<dbReference type="Gene3D" id="1.10.3720.10">
    <property type="entry name" value="MetI-like"/>
    <property type="match status" value="1"/>
</dbReference>
<dbReference type="InterPro" id="IPR035906">
    <property type="entry name" value="MetI-like_sf"/>
</dbReference>
<dbReference type="RefSeq" id="WP_006211412.1">
    <property type="nucleotide sequence ID" value="NZ_CBCSBX010000001.1"/>
</dbReference>
<dbReference type="GO" id="GO:0031460">
    <property type="term" value="P:glycine betaine transport"/>
    <property type="evidence" value="ECO:0007669"/>
    <property type="project" value="TreeGrafter"/>
</dbReference>
<comment type="similarity">
    <text evidence="6">Belongs to the binding-protein-dependent transport system permease family.</text>
</comment>
<feature type="transmembrane region" description="Helical" evidence="6">
    <location>
        <begin position="29"/>
        <end position="51"/>
    </location>
</feature>
<organism evidence="8 9">
    <name type="scientific">Paenibacillus glucanolyticus</name>
    <dbReference type="NCBI Taxonomy" id="59843"/>
    <lineage>
        <taxon>Bacteria</taxon>
        <taxon>Bacillati</taxon>
        <taxon>Bacillota</taxon>
        <taxon>Bacilli</taxon>
        <taxon>Bacillales</taxon>
        <taxon>Paenibacillaceae</taxon>
        <taxon>Paenibacillus</taxon>
    </lineage>
</organism>
<dbReference type="EMBL" id="LWMH01000002">
    <property type="protein sequence ID" value="KZS43819.1"/>
    <property type="molecule type" value="Genomic_DNA"/>
</dbReference>